<protein>
    <recommendedName>
        <fullName evidence="2">DUF6444 domain-containing protein</fullName>
    </recommendedName>
</protein>
<organism evidence="3 4">
    <name type="scientific">Octadecabacter arcticus 238</name>
    <dbReference type="NCBI Taxonomy" id="391616"/>
    <lineage>
        <taxon>Bacteria</taxon>
        <taxon>Pseudomonadati</taxon>
        <taxon>Pseudomonadota</taxon>
        <taxon>Alphaproteobacteria</taxon>
        <taxon>Rhodobacterales</taxon>
        <taxon>Roseobacteraceae</taxon>
        <taxon>Octadecabacter</taxon>
    </lineage>
</organism>
<sequence length="178" mass="19388">MDQVTALEQLLATALRRIAELEAALASMAQENADLRRQLAKNSSNSSKPPSSDGLKKPVPRSLRGKLGKKSGGQVGHRGDTLRQTATPDFVERHEAEACGTCQHGLTAGMIKAVERRQVYDIPVPRLEVTEHQAAIYCCGCSRRWDCSLARFAQANKSPHRGGGIHVPRRTNPATSRP</sequence>
<feature type="domain" description="DUF6444" evidence="2">
    <location>
        <begin position="13"/>
        <end position="81"/>
    </location>
</feature>
<dbReference type="HOGENOM" id="CLU_103288_0_0_5"/>
<feature type="region of interest" description="Disordered" evidence="1">
    <location>
        <begin position="35"/>
        <end position="82"/>
    </location>
</feature>
<feature type="region of interest" description="Disordered" evidence="1">
    <location>
        <begin position="158"/>
        <end position="178"/>
    </location>
</feature>
<name>M9RG89_9RHOB</name>
<dbReference type="AlphaFoldDB" id="M9RG89"/>
<evidence type="ECO:0000313" key="4">
    <source>
        <dbReference type="Proteomes" id="UP000004688"/>
    </source>
</evidence>
<dbReference type="Pfam" id="PF20042">
    <property type="entry name" value="DUF6444"/>
    <property type="match status" value="1"/>
</dbReference>
<feature type="compositionally biased region" description="Low complexity" evidence="1">
    <location>
        <begin position="41"/>
        <end position="52"/>
    </location>
</feature>
<dbReference type="STRING" id="391616.OA238_c14800"/>
<accession>M9RG89</accession>
<evidence type="ECO:0000313" key="3">
    <source>
        <dbReference type="EMBL" id="AGI71624.1"/>
    </source>
</evidence>
<dbReference type="EMBL" id="CP003742">
    <property type="protein sequence ID" value="AGI71624.1"/>
    <property type="molecule type" value="Genomic_DNA"/>
</dbReference>
<dbReference type="KEGG" id="oar:OA238_c14800"/>
<gene>
    <name evidence="3" type="ORF">OA238_c14800</name>
</gene>
<keyword evidence="4" id="KW-1185">Reference proteome</keyword>
<dbReference type="eggNOG" id="COG4467">
    <property type="taxonomic scope" value="Bacteria"/>
</dbReference>
<dbReference type="InterPro" id="IPR045618">
    <property type="entry name" value="DUF6444"/>
</dbReference>
<evidence type="ECO:0000259" key="2">
    <source>
        <dbReference type="Pfam" id="PF20042"/>
    </source>
</evidence>
<reference evidence="3 4" key="1">
    <citation type="journal article" date="2013" name="PLoS ONE">
        <title>Poles Apart: Arctic and Antarctic Octadecabacter strains Share High Genome Plasticity and a New Type of Xanthorhodopsin.</title>
        <authorList>
            <person name="Vollmers J."/>
            <person name="Voget S."/>
            <person name="Dietrich S."/>
            <person name="Gollnow K."/>
            <person name="Smits M."/>
            <person name="Meyer K."/>
            <person name="Brinkhoff T."/>
            <person name="Simon M."/>
            <person name="Daniel R."/>
        </authorList>
    </citation>
    <scope>NUCLEOTIDE SEQUENCE [LARGE SCALE GENOMIC DNA]</scope>
    <source>
        <strain evidence="3 4">238</strain>
    </source>
</reference>
<proteinExistence type="predicted"/>
<evidence type="ECO:0000256" key="1">
    <source>
        <dbReference type="SAM" id="MobiDB-lite"/>
    </source>
</evidence>
<dbReference type="Proteomes" id="UP000004688">
    <property type="component" value="Chromosome"/>
</dbReference>